<proteinExistence type="predicted"/>
<evidence type="ECO:0000313" key="3">
    <source>
        <dbReference type="EMBL" id="CZR68520.1"/>
    </source>
</evidence>
<accession>A0A1L7XU15</accession>
<dbReference type="AlphaFoldDB" id="A0A1L7XU15"/>
<dbReference type="PROSITE" id="PS50048">
    <property type="entry name" value="ZN2_CY6_FUNGAL_2"/>
    <property type="match status" value="1"/>
</dbReference>
<dbReference type="PROSITE" id="PS00463">
    <property type="entry name" value="ZN2_CY6_FUNGAL_1"/>
    <property type="match status" value="1"/>
</dbReference>
<sequence length="545" mass="60616">MVHCRRVSRACSNCRLRRIRCNLVEPACTQCLRAGKICPGYRDQLSLSFRDETAKVIKKARGIEIPRRCRETHQNEERSKESFDVSALVPSNDVETPRNAQCSVSTETFGTEFQSLTLGGFSLHSLFSSTNLEDLGITFLTCYVAVISPFAAVQSSASLSPLFTSKASIDAVSCVGLAGLSNVTNNQDLMMIARRKYTATIRNVGAALQEPVSADLDDTFRAVIMLALFEVVNCTSQSRKAWGLHVDGAVALLRAIASKQPPRRPGFRMQLHFCFSVFIRYLQSGQNVPASFSEWSRYCRDSQCPADYPAASLVGIVGRFVELHASIKAVHTPNADIIVRKALLCEAELEEWEAKLPGHWGYGTASSRETKSGMFNGQYYIYRDIWIGRMLDHYRWSRILVNEILVIYIGKIASRPLEYNIQRTKSFAIISQMASEICVSVSGQLYCHTIPISKIRLVPATSGLFLLLFAVAVAGSSFGVPGDLHGWVIKLLEEIGRKMGIRRALMLVPAIKMQRERWAQDAEALPHGIMVGTAGERTVWGRELF</sequence>
<dbReference type="GO" id="GO:0008270">
    <property type="term" value="F:zinc ion binding"/>
    <property type="evidence" value="ECO:0007669"/>
    <property type="project" value="InterPro"/>
</dbReference>
<dbReference type="GO" id="GO:0000981">
    <property type="term" value="F:DNA-binding transcription factor activity, RNA polymerase II-specific"/>
    <property type="evidence" value="ECO:0007669"/>
    <property type="project" value="InterPro"/>
</dbReference>
<dbReference type="SMART" id="SM00066">
    <property type="entry name" value="GAL4"/>
    <property type="match status" value="1"/>
</dbReference>
<reference evidence="3 4" key="1">
    <citation type="submission" date="2016-03" db="EMBL/GenBank/DDBJ databases">
        <authorList>
            <person name="Ploux O."/>
        </authorList>
    </citation>
    <scope>NUCLEOTIDE SEQUENCE [LARGE SCALE GENOMIC DNA]</scope>
    <source>
        <strain evidence="3 4">UAMH 11012</strain>
    </source>
</reference>
<dbReference type="InterPro" id="IPR001138">
    <property type="entry name" value="Zn2Cys6_DnaBD"/>
</dbReference>
<dbReference type="PANTHER" id="PTHR38791:SF5">
    <property type="entry name" value="TRANSCRIPTION FACTOR DBAG-RELATED"/>
    <property type="match status" value="1"/>
</dbReference>
<gene>
    <name evidence="3" type="ORF">PAC_18419</name>
</gene>
<dbReference type="InterPro" id="IPR053175">
    <property type="entry name" value="DHMBA_Reg_Transcription_Factor"/>
</dbReference>
<dbReference type="OrthoDB" id="5280547at2759"/>
<dbReference type="EMBL" id="FJOG01000056">
    <property type="protein sequence ID" value="CZR68520.1"/>
    <property type="molecule type" value="Genomic_DNA"/>
</dbReference>
<evidence type="ECO:0000259" key="2">
    <source>
        <dbReference type="PROSITE" id="PS50048"/>
    </source>
</evidence>
<dbReference type="Gene3D" id="4.10.240.10">
    <property type="entry name" value="Zn(2)-C6 fungal-type DNA-binding domain"/>
    <property type="match status" value="1"/>
</dbReference>
<name>A0A1L7XU15_9HELO</name>
<evidence type="ECO:0000313" key="4">
    <source>
        <dbReference type="Proteomes" id="UP000184330"/>
    </source>
</evidence>
<dbReference type="STRING" id="576137.A0A1L7XU15"/>
<protein>
    <submittedName>
        <fullName evidence="3">Related to negative acting factor</fullName>
    </submittedName>
</protein>
<organism evidence="3 4">
    <name type="scientific">Phialocephala subalpina</name>
    <dbReference type="NCBI Taxonomy" id="576137"/>
    <lineage>
        <taxon>Eukaryota</taxon>
        <taxon>Fungi</taxon>
        <taxon>Dikarya</taxon>
        <taxon>Ascomycota</taxon>
        <taxon>Pezizomycotina</taxon>
        <taxon>Leotiomycetes</taxon>
        <taxon>Helotiales</taxon>
        <taxon>Mollisiaceae</taxon>
        <taxon>Phialocephala</taxon>
        <taxon>Phialocephala fortinii species complex</taxon>
    </lineage>
</organism>
<dbReference type="PANTHER" id="PTHR38791">
    <property type="entry name" value="ZN(II)2CYS6 TRANSCRIPTION FACTOR (EUROFUNG)-RELATED-RELATED"/>
    <property type="match status" value="1"/>
</dbReference>
<keyword evidence="4" id="KW-1185">Reference proteome</keyword>
<feature type="domain" description="Zn(2)-C6 fungal-type" evidence="2">
    <location>
        <begin position="10"/>
        <end position="38"/>
    </location>
</feature>
<dbReference type="CDD" id="cd00067">
    <property type="entry name" value="GAL4"/>
    <property type="match status" value="1"/>
</dbReference>
<dbReference type="SUPFAM" id="SSF57701">
    <property type="entry name" value="Zn2/Cys6 DNA-binding domain"/>
    <property type="match status" value="1"/>
</dbReference>
<dbReference type="Pfam" id="PF00172">
    <property type="entry name" value="Zn_clus"/>
    <property type="match status" value="1"/>
</dbReference>
<dbReference type="Proteomes" id="UP000184330">
    <property type="component" value="Unassembled WGS sequence"/>
</dbReference>
<keyword evidence="1" id="KW-0539">Nucleus</keyword>
<dbReference type="InterPro" id="IPR036864">
    <property type="entry name" value="Zn2-C6_fun-type_DNA-bd_sf"/>
</dbReference>
<evidence type="ECO:0000256" key="1">
    <source>
        <dbReference type="ARBA" id="ARBA00023242"/>
    </source>
</evidence>